<keyword evidence="4" id="KW-1185">Reference proteome</keyword>
<dbReference type="EMBL" id="JABSTV010001248">
    <property type="protein sequence ID" value="KAH7968326.1"/>
    <property type="molecule type" value="Genomic_DNA"/>
</dbReference>
<dbReference type="InterPro" id="IPR029070">
    <property type="entry name" value="Chitinase_insertion_sf"/>
</dbReference>
<feature type="region of interest" description="Disordered" evidence="1">
    <location>
        <begin position="62"/>
        <end position="113"/>
    </location>
</feature>
<keyword evidence="2" id="KW-0472">Membrane</keyword>
<reference evidence="3" key="1">
    <citation type="journal article" date="2020" name="Cell">
        <title>Large-Scale Comparative Analyses of Tick Genomes Elucidate Their Genetic Diversity and Vector Capacities.</title>
        <authorList>
            <consortium name="Tick Genome and Microbiome Consortium (TIGMIC)"/>
            <person name="Jia N."/>
            <person name="Wang J."/>
            <person name="Shi W."/>
            <person name="Du L."/>
            <person name="Sun Y."/>
            <person name="Zhan W."/>
            <person name="Jiang J.F."/>
            <person name="Wang Q."/>
            <person name="Zhang B."/>
            <person name="Ji P."/>
            <person name="Bell-Sakyi L."/>
            <person name="Cui X.M."/>
            <person name="Yuan T.T."/>
            <person name="Jiang B.G."/>
            <person name="Yang W.F."/>
            <person name="Lam T.T."/>
            <person name="Chang Q.C."/>
            <person name="Ding S.J."/>
            <person name="Wang X.J."/>
            <person name="Zhu J.G."/>
            <person name="Ruan X.D."/>
            <person name="Zhao L."/>
            <person name="Wei J.T."/>
            <person name="Ye R.Z."/>
            <person name="Que T.C."/>
            <person name="Du C.H."/>
            <person name="Zhou Y.H."/>
            <person name="Cheng J.X."/>
            <person name="Dai P.F."/>
            <person name="Guo W.B."/>
            <person name="Han X.H."/>
            <person name="Huang E.J."/>
            <person name="Li L.F."/>
            <person name="Wei W."/>
            <person name="Gao Y.C."/>
            <person name="Liu J.Z."/>
            <person name="Shao H.Z."/>
            <person name="Wang X."/>
            <person name="Wang C.C."/>
            <person name="Yang T.C."/>
            <person name="Huo Q.B."/>
            <person name="Li W."/>
            <person name="Chen H.Y."/>
            <person name="Chen S.E."/>
            <person name="Zhou L.G."/>
            <person name="Ni X.B."/>
            <person name="Tian J.H."/>
            <person name="Sheng Y."/>
            <person name="Liu T."/>
            <person name="Pan Y.S."/>
            <person name="Xia L.Y."/>
            <person name="Li J."/>
            <person name="Zhao F."/>
            <person name="Cao W.C."/>
        </authorList>
    </citation>
    <scope>NUCLEOTIDE SEQUENCE</scope>
    <source>
        <strain evidence="3">Rsan-2018</strain>
    </source>
</reference>
<comment type="caution">
    <text evidence="3">The sequence shown here is derived from an EMBL/GenBank/DDBJ whole genome shotgun (WGS) entry which is preliminary data.</text>
</comment>
<keyword evidence="2" id="KW-1133">Transmembrane helix</keyword>
<evidence type="ECO:0000313" key="4">
    <source>
        <dbReference type="Proteomes" id="UP000821837"/>
    </source>
</evidence>
<feature type="compositionally biased region" description="Low complexity" evidence="1">
    <location>
        <begin position="85"/>
        <end position="109"/>
    </location>
</feature>
<feature type="region of interest" description="Disordered" evidence="1">
    <location>
        <begin position="1"/>
        <end position="29"/>
    </location>
</feature>
<keyword evidence="2" id="KW-0812">Transmembrane</keyword>
<protein>
    <submittedName>
        <fullName evidence="3">Uncharacterized protein</fullName>
    </submittedName>
</protein>
<accession>A0A9D4T1F5</accession>
<gene>
    <name evidence="3" type="ORF">HPB52_007861</name>
</gene>
<evidence type="ECO:0000256" key="2">
    <source>
        <dbReference type="SAM" id="Phobius"/>
    </source>
</evidence>
<dbReference type="SUPFAM" id="SSF54556">
    <property type="entry name" value="Chitinase insertion domain"/>
    <property type="match status" value="1"/>
</dbReference>
<evidence type="ECO:0000256" key="1">
    <source>
        <dbReference type="SAM" id="MobiDB-lite"/>
    </source>
</evidence>
<organism evidence="3 4">
    <name type="scientific">Rhipicephalus sanguineus</name>
    <name type="common">Brown dog tick</name>
    <name type="synonym">Ixodes sanguineus</name>
    <dbReference type="NCBI Taxonomy" id="34632"/>
    <lineage>
        <taxon>Eukaryota</taxon>
        <taxon>Metazoa</taxon>
        <taxon>Ecdysozoa</taxon>
        <taxon>Arthropoda</taxon>
        <taxon>Chelicerata</taxon>
        <taxon>Arachnida</taxon>
        <taxon>Acari</taxon>
        <taxon>Parasitiformes</taxon>
        <taxon>Ixodida</taxon>
        <taxon>Ixodoidea</taxon>
        <taxon>Ixodidae</taxon>
        <taxon>Rhipicephalinae</taxon>
        <taxon>Rhipicephalus</taxon>
        <taxon>Rhipicephalus</taxon>
    </lineage>
</organism>
<name>A0A9D4T1F5_RHISA</name>
<feature type="transmembrane region" description="Helical" evidence="2">
    <location>
        <begin position="37"/>
        <end position="59"/>
    </location>
</feature>
<feature type="compositionally biased region" description="Low complexity" evidence="1">
    <location>
        <begin position="7"/>
        <end position="17"/>
    </location>
</feature>
<proteinExistence type="predicted"/>
<reference evidence="3" key="2">
    <citation type="submission" date="2021-09" db="EMBL/GenBank/DDBJ databases">
        <authorList>
            <person name="Jia N."/>
            <person name="Wang J."/>
            <person name="Shi W."/>
            <person name="Du L."/>
            <person name="Sun Y."/>
            <person name="Zhan W."/>
            <person name="Jiang J."/>
            <person name="Wang Q."/>
            <person name="Zhang B."/>
            <person name="Ji P."/>
            <person name="Sakyi L.B."/>
            <person name="Cui X."/>
            <person name="Yuan T."/>
            <person name="Jiang B."/>
            <person name="Yang W."/>
            <person name="Lam T.T.-Y."/>
            <person name="Chang Q."/>
            <person name="Ding S."/>
            <person name="Wang X."/>
            <person name="Zhu J."/>
            <person name="Ruan X."/>
            <person name="Zhao L."/>
            <person name="Wei J."/>
            <person name="Que T."/>
            <person name="Du C."/>
            <person name="Cheng J."/>
            <person name="Dai P."/>
            <person name="Han X."/>
            <person name="Huang E."/>
            <person name="Gao Y."/>
            <person name="Liu J."/>
            <person name="Shao H."/>
            <person name="Ye R."/>
            <person name="Li L."/>
            <person name="Wei W."/>
            <person name="Wang X."/>
            <person name="Wang C."/>
            <person name="Huo Q."/>
            <person name="Li W."/>
            <person name="Guo W."/>
            <person name="Chen H."/>
            <person name="Chen S."/>
            <person name="Zhou L."/>
            <person name="Zhou L."/>
            <person name="Ni X."/>
            <person name="Tian J."/>
            <person name="Zhou Y."/>
            <person name="Sheng Y."/>
            <person name="Liu T."/>
            <person name="Pan Y."/>
            <person name="Xia L."/>
            <person name="Li J."/>
            <person name="Zhao F."/>
            <person name="Cao W."/>
        </authorList>
    </citation>
    <scope>NUCLEOTIDE SEQUENCE</scope>
    <source>
        <strain evidence="3">Rsan-2018</strain>
        <tissue evidence="3">Larvae</tissue>
    </source>
</reference>
<dbReference type="SUPFAM" id="SSF51445">
    <property type="entry name" value="(Trans)glycosidases"/>
    <property type="match status" value="1"/>
</dbReference>
<dbReference type="AlphaFoldDB" id="A0A9D4T1F5"/>
<dbReference type="Gene3D" id="3.10.50.10">
    <property type="match status" value="1"/>
</dbReference>
<evidence type="ECO:0000313" key="3">
    <source>
        <dbReference type="EMBL" id="KAH7968326.1"/>
    </source>
</evidence>
<dbReference type="InterPro" id="IPR017853">
    <property type="entry name" value="GH"/>
</dbReference>
<sequence length="495" mass="55948">MAESHMSEVSSAVESGVGHAGGAGSANEEDADRRRTFIAICCLLILLILLLLLLSGFVFSSGSEEDDGAGKTDPAVYVNPGGNGPPSSGGSTTKATSAQTSPATPPTTTEDSWSYSQDYTQAIWTYLHYYLCPFWADKQGFRSHRRTYGIAFFPYMFCHYAMYCCYSLDDNMQLQPELPHVDLPPRDAVRRMANFKAENPYLKVWLVVRGDDSVFMKLLANANNEMATFQNNAIAWMKSNNYDAIRMWWLNAPDALNRSMALLYNETNDVFMPLNYTFGFLFPYDYYERAPYNTSKLAHRHAYHTIVMYHDYPRKITNRTKATTYAIRELKVYSQKLNETDRPTFCHLYPFAALTYKIDPAKCENSSVNSRFKPYTIHPLGYGPPGPLTKTAGMLSLPEACDMLDSTWNQTSIQADQANIYPNYHFACKGEDVIAFTDGDDVYYNLVALDQEYEEEVFGVMNPEYDDFPGVCTPPVGDNDSFPTVRNAFQIMYHG</sequence>
<dbReference type="Proteomes" id="UP000821837">
    <property type="component" value="Unassembled WGS sequence"/>
</dbReference>
<dbReference type="Gene3D" id="3.20.20.80">
    <property type="entry name" value="Glycosidases"/>
    <property type="match status" value="1"/>
</dbReference>